<dbReference type="GO" id="GO:0034605">
    <property type="term" value="P:cellular response to heat"/>
    <property type="evidence" value="ECO:0007669"/>
    <property type="project" value="UniProtKB-UniRule"/>
</dbReference>
<dbReference type="InterPro" id="IPR003959">
    <property type="entry name" value="ATPase_AAA_core"/>
</dbReference>
<keyword evidence="6 9" id="KW-0720">Serine protease</keyword>
<evidence type="ECO:0000256" key="3">
    <source>
        <dbReference type="ARBA" id="ARBA00022670"/>
    </source>
</evidence>
<dbReference type="PANTHER" id="PTHR10046">
    <property type="entry name" value="ATP DEPENDENT LON PROTEASE FAMILY MEMBER"/>
    <property type="match status" value="1"/>
</dbReference>
<dbReference type="InterPro" id="IPR027417">
    <property type="entry name" value="P-loop_NTPase"/>
</dbReference>
<evidence type="ECO:0000256" key="8">
    <source>
        <dbReference type="ARBA" id="ARBA00023016"/>
    </source>
</evidence>
<dbReference type="NCBIfam" id="TIGR00763">
    <property type="entry name" value="lon"/>
    <property type="match status" value="1"/>
</dbReference>
<dbReference type="GO" id="GO:0043565">
    <property type="term" value="F:sequence-specific DNA binding"/>
    <property type="evidence" value="ECO:0007669"/>
    <property type="project" value="UniProtKB-UniRule"/>
</dbReference>
<dbReference type="AlphaFoldDB" id="A0A5R9KVE6"/>
<dbReference type="InterPro" id="IPR004815">
    <property type="entry name" value="Lon_bac/euk-typ"/>
</dbReference>
<dbReference type="PROSITE" id="PS01046">
    <property type="entry name" value="LON_SER"/>
    <property type="match status" value="1"/>
</dbReference>
<dbReference type="GO" id="GO:0004176">
    <property type="term" value="F:ATP-dependent peptidase activity"/>
    <property type="evidence" value="ECO:0007669"/>
    <property type="project" value="UniProtKB-UniRule"/>
</dbReference>
<dbReference type="FunFam" id="3.40.50.300:FF:000382">
    <property type="entry name" value="Lon protease homolog 2, peroxisomal"/>
    <property type="match status" value="1"/>
</dbReference>
<proteinExistence type="evidence at transcript level"/>
<evidence type="ECO:0000256" key="14">
    <source>
        <dbReference type="RuleBase" id="RU000591"/>
    </source>
</evidence>
<protein>
    <recommendedName>
        <fullName evidence="9 10">Lon protease</fullName>
        <ecNumber evidence="9 10">3.4.21.53</ecNumber>
    </recommendedName>
    <alternativeName>
        <fullName evidence="9">ATP-dependent protease La</fullName>
    </alternativeName>
</protein>
<dbReference type="Gene3D" id="1.20.58.1480">
    <property type="match status" value="1"/>
</dbReference>
<dbReference type="InterPro" id="IPR008268">
    <property type="entry name" value="Peptidase_S16_AS"/>
</dbReference>
<dbReference type="Pfam" id="PF02190">
    <property type="entry name" value="LON_substr_bdg"/>
    <property type="match status" value="1"/>
</dbReference>
<evidence type="ECO:0000256" key="5">
    <source>
        <dbReference type="ARBA" id="ARBA00022801"/>
    </source>
</evidence>
<evidence type="ECO:0000256" key="2">
    <source>
        <dbReference type="ARBA" id="ARBA00022490"/>
    </source>
</evidence>
<evidence type="ECO:0000259" key="16">
    <source>
        <dbReference type="PROSITE" id="PS51787"/>
    </source>
</evidence>
<keyword evidence="3 9" id="KW-0645">Protease</keyword>
<dbReference type="SMART" id="SM00382">
    <property type="entry name" value="AAA"/>
    <property type="match status" value="1"/>
</dbReference>
<evidence type="ECO:0000256" key="13">
    <source>
        <dbReference type="PROSITE-ProRule" id="PRU01122"/>
    </source>
</evidence>
<dbReference type="Gene3D" id="1.10.8.60">
    <property type="match status" value="1"/>
</dbReference>
<dbReference type="GO" id="GO:0005524">
    <property type="term" value="F:ATP binding"/>
    <property type="evidence" value="ECO:0007669"/>
    <property type="project" value="UniProtKB-UniRule"/>
</dbReference>
<dbReference type="Pfam" id="PF00004">
    <property type="entry name" value="AAA"/>
    <property type="match status" value="1"/>
</dbReference>
<keyword evidence="8 9" id="KW-0346">Stress response</keyword>
<feature type="domain" description="Lon N-terminal" evidence="16">
    <location>
        <begin position="43"/>
        <end position="242"/>
    </location>
</feature>
<sequence>MKFEPSDLYSRLLMSDSDMDSLEIVPLGSPDGSDEPFELPNELAILPIRQTVLFPGMVIPVTVVRQKAIRLVKKIYRNSDINQRILGAVTQAIPNKEDPTAEDLYNVGTVAQILKMITLPDGNVTIIVQGRQRFEIKSIVSEEPYLTAEVRGIEDSFVGPTKKESKALLQSLRDGAHKIMRLNPEIPQEARIALDNIESPIFLIHFLSSNINVEVADKQKLLEERNGHKQATLLLQYMMREIEMLELKREIQTKASSDIDQQQRDYFLRQQIKVLHDELGMDSPERDLDDIRLKAGQKKWSDQTRAHFEKELNKLQRINPMAPEYPVTMNYLETLVDLPWGQYTKDNFDLVRAQKVLDADHFGLEKVKERIIEYLAVLKLKGNLKAPILCLYGPPGVGKTSLGKSIAKALNREYIRMALGGVHDEAEIRGHRKTYIGAMPGKIIQNIKKAGSANPVFILDEIDKVSSDYRGDPSSALLEVLDPEQNSSFTDNYLEVEYDLSKVLFVATANALDTIHPALRDRMEIIEMTGYTIEEKLQIAKRYLVPKQRKDHGLKATDVKVDDSALLKIIEGYTRESGVRNLEQKVGGVVRKIAKSVAMEQDYPKTIKAEHIEKYLGAEIFDKDLYQDNDFAGVVTGLAWTSVGGEILFIETSLSRGKGNLTLSGQLGDVMKESAVAALSYLKANADRMGIDYRIFNHYDLHVHVPAGAVPKDGPSAGVTMVTSMASIFTQRRVKPFIAMTGEITLRGKVLPVGGVKEKILAARRAGVKEIILCIKNKKDVEEVPANYIKDLSFHYVDQIDEVLAYALLPDKVKNATTFIFPEERREKEESGYVTLSV</sequence>
<keyword evidence="2 9" id="KW-0963">Cytoplasm</keyword>
<evidence type="ECO:0000259" key="15">
    <source>
        <dbReference type="PROSITE" id="PS51786"/>
    </source>
</evidence>
<dbReference type="EMBL" id="VCEJ01000004">
    <property type="protein sequence ID" value="TLV00243.1"/>
    <property type="molecule type" value="Genomic_DNA"/>
</dbReference>
<feature type="active site" evidence="9 11">
    <location>
        <position position="716"/>
    </location>
</feature>
<dbReference type="RefSeq" id="WP_138365623.1">
    <property type="nucleotide sequence ID" value="NZ_VCEJ01000004.1"/>
</dbReference>
<dbReference type="InterPro" id="IPR027065">
    <property type="entry name" value="Lon_Prtase"/>
</dbReference>
<reference evidence="17 18" key="1">
    <citation type="submission" date="2019-05" db="EMBL/GenBank/DDBJ databases">
        <authorList>
            <person name="Qu J.-H."/>
        </authorList>
    </citation>
    <scope>NUCLEOTIDE SEQUENCE [LARGE SCALE GENOMIC DNA]</scope>
    <source>
        <strain evidence="17 18">T17</strain>
    </source>
</reference>
<dbReference type="InterPro" id="IPR020568">
    <property type="entry name" value="Ribosomal_Su5_D2-typ_SF"/>
</dbReference>
<dbReference type="InterPro" id="IPR008269">
    <property type="entry name" value="Lon_proteolytic"/>
</dbReference>
<dbReference type="Pfam" id="PF05362">
    <property type="entry name" value="Lon_C"/>
    <property type="match status" value="1"/>
</dbReference>
<organism evidence="17 18">
    <name type="scientific">Dyadobacter luticola</name>
    <dbReference type="NCBI Taxonomy" id="1979387"/>
    <lineage>
        <taxon>Bacteria</taxon>
        <taxon>Pseudomonadati</taxon>
        <taxon>Bacteroidota</taxon>
        <taxon>Cytophagia</taxon>
        <taxon>Cytophagales</taxon>
        <taxon>Spirosomataceae</taxon>
        <taxon>Dyadobacter</taxon>
    </lineage>
</organism>
<dbReference type="InterPro" id="IPR014721">
    <property type="entry name" value="Ribsml_uS5_D2-typ_fold_subgr"/>
</dbReference>
<dbReference type="Gene3D" id="1.20.5.5270">
    <property type="match status" value="1"/>
</dbReference>
<feature type="binding site" evidence="9 12">
    <location>
        <begin position="393"/>
        <end position="400"/>
    </location>
    <ligand>
        <name>ATP</name>
        <dbReference type="ChEBI" id="CHEBI:30616"/>
    </ligand>
</feature>
<dbReference type="HAMAP" id="MF_01973">
    <property type="entry name" value="lon_bact"/>
    <property type="match status" value="1"/>
</dbReference>
<gene>
    <name evidence="9 17" type="primary">lon</name>
    <name evidence="17" type="ORF">FEN17_12110</name>
</gene>
<dbReference type="PRINTS" id="PR00830">
    <property type="entry name" value="ENDOLAPTASE"/>
</dbReference>
<name>A0A5R9KVE6_9BACT</name>
<comment type="induction">
    <text evidence="9">By heat shock.</text>
</comment>
<dbReference type="SUPFAM" id="SSF52540">
    <property type="entry name" value="P-loop containing nucleoside triphosphate hydrolases"/>
    <property type="match status" value="1"/>
</dbReference>
<dbReference type="GO" id="GO:0004252">
    <property type="term" value="F:serine-type endopeptidase activity"/>
    <property type="evidence" value="ECO:0007669"/>
    <property type="project" value="UniProtKB-UniRule"/>
</dbReference>
<feature type="domain" description="Lon proteolytic" evidence="15">
    <location>
        <begin position="629"/>
        <end position="810"/>
    </location>
</feature>
<dbReference type="InterPro" id="IPR046336">
    <property type="entry name" value="Lon_prtase_N_sf"/>
</dbReference>
<dbReference type="EC" id="3.4.21.53" evidence="9 10"/>
<dbReference type="CDD" id="cd19500">
    <property type="entry name" value="RecA-like_Lon"/>
    <property type="match status" value="1"/>
</dbReference>
<dbReference type="PROSITE" id="PS51787">
    <property type="entry name" value="LON_N"/>
    <property type="match status" value="1"/>
</dbReference>
<dbReference type="PIRSF" id="PIRSF001174">
    <property type="entry name" value="Lon_proteas"/>
    <property type="match status" value="1"/>
</dbReference>
<evidence type="ECO:0000256" key="1">
    <source>
        <dbReference type="ARBA" id="ARBA00004496"/>
    </source>
</evidence>
<dbReference type="SMART" id="SM00464">
    <property type="entry name" value="LON"/>
    <property type="match status" value="1"/>
</dbReference>
<evidence type="ECO:0000313" key="17">
    <source>
        <dbReference type="EMBL" id="TLV00243.1"/>
    </source>
</evidence>
<keyword evidence="7 9" id="KW-0067">ATP-binding</keyword>
<evidence type="ECO:0000256" key="9">
    <source>
        <dbReference type="HAMAP-Rule" id="MF_01973"/>
    </source>
</evidence>
<evidence type="ECO:0000256" key="7">
    <source>
        <dbReference type="ARBA" id="ARBA00022840"/>
    </source>
</evidence>
<dbReference type="OrthoDB" id="9803599at2"/>
<dbReference type="Gene3D" id="2.30.130.40">
    <property type="entry name" value="LON domain-like"/>
    <property type="match status" value="1"/>
</dbReference>
<evidence type="ECO:0000256" key="12">
    <source>
        <dbReference type="PIRSR" id="PIRSR001174-2"/>
    </source>
</evidence>
<dbReference type="Proteomes" id="UP000306402">
    <property type="component" value="Unassembled WGS sequence"/>
</dbReference>
<dbReference type="Pfam" id="PF22667">
    <property type="entry name" value="Lon_lid"/>
    <property type="match status" value="1"/>
</dbReference>
<comment type="caution">
    <text evidence="17">The sequence shown here is derived from an EMBL/GenBank/DDBJ whole genome shotgun (WGS) entry which is preliminary data.</text>
</comment>
<comment type="similarity">
    <text evidence="9 10 13 14">Belongs to the peptidase S16 family.</text>
</comment>
<accession>A0A5R9KVE6</accession>
<dbReference type="PROSITE" id="PS51786">
    <property type="entry name" value="LON_PROTEOLYTIC"/>
    <property type="match status" value="1"/>
</dbReference>
<evidence type="ECO:0000313" key="18">
    <source>
        <dbReference type="Proteomes" id="UP000306402"/>
    </source>
</evidence>
<dbReference type="SUPFAM" id="SSF54211">
    <property type="entry name" value="Ribosomal protein S5 domain 2-like"/>
    <property type="match status" value="1"/>
</dbReference>
<keyword evidence="5 9" id="KW-0378">Hydrolase</keyword>
<dbReference type="Gene3D" id="3.30.230.10">
    <property type="match status" value="1"/>
</dbReference>
<keyword evidence="4 9" id="KW-0547">Nucleotide-binding</keyword>
<feature type="active site" evidence="9 11">
    <location>
        <position position="759"/>
    </location>
</feature>
<comment type="subcellular location">
    <subcellularLocation>
        <location evidence="1 9 10">Cytoplasm</location>
    </subcellularLocation>
</comment>
<comment type="subunit">
    <text evidence="9 10">Homohexamer. Organized in a ring with a central cavity.</text>
</comment>
<dbReference type="InterPro" id="IPR003111">
    <property type="entry name" value="Lon_prtase_N"/>
</dbReference>
<comment type="function">
    <text evidence="9">ATP-dependent serine protease that mediates the selective degradation of mutant and abnormal proteins as well as certain short-lived regulatory proteins. Required for cellular homeostasis and for survival from DNA damage and developmental changes induced by stress. Degrades polypeptides processively to yield small peptide fragments that are 5 to 10 amino acids long. Binds to DNA in a double-stranded, site-specific manner.</text>
</comment>
<comment type="catalytic activity">
    <reaction evidence="9 10 13">
        <text>Hydrolysis of proteins in presence of ATP.</text>
        <dbReference type="EC" id="3.4.21.53"/>
    </reaction>
</comment>
<dbReference type="GO" id="GO:0016887">
    <property type="term" value="F:ATP hydrolysis activity"/>
    <property type="evidence" value="ECO:0007669"/>
    <property type="project" value="UniProtKB-UniRule"/>
</dbReference>
<dbReference type="GO" id="GO:0006515">
    <property type="term" value="P:protein quality control for misfolded or incompletely synthesized proteins"/>
    <property type="evidence" value="ECO:0007669"/>
    <property type="project" value="UniProtKB-UniRule"/>
</dbReference>
<dbReference type="GO" id="GO:0005737">
    <property type="term" value="C:cytoplasm"/>
    <property type="evidence" value="ECO:0007669"/>
    <property type="project" value="UniProtKB-SubCell"/>
</dbReference>
<dbReference type="InterPro" id="IPR027543">
    <property type="entry name" value="Lon_bac"/>
</dbReference>
<dbReference type="Gene3D" id="3.40.50.300">
    <property type="entry name" value="P-loop containing nucleotide triphosphate hydrolases"/>
    <property type="match status" value="1"/>
</dbReference>
<evidence type="ECO:0000256" key="6">
    <source>
        <dbReference type="ARBA" id="ARBA00022825"/>
    </source>
</evidence>
<evidence type="ECO:0000256" key="11">
    <source>
        <dbReference type="PIRSR" id="PIRSR001174-1"/>
    </source>
</evidence>
<evidence type="ECO:0000256" key="10">
    <source>
        <dbReference type="PIRNR" id="PIRNR001174"/>
    </source>
</evidence>
<dbReference type="SUPFAM" id="SSF88697">
    <property type="entry name" value="PUA domain-like"/>
    <property type="match status" value="1"/>
</dbReference>
<evidence type="ECO:0000256" key="4">
    <source>
        <dbReference type="ARBA" id="ARBA00022741"/>
    </source>
</evidence>
<dbReference type="InterPro" id="IPR003593">
    <property type="entry name" value="AAA+_ATPase"/>
</dbReference>
<keyword evidence="18" id="KW-1185">Reference proteome</keyword>
<dbReference type="InterPro" id="IPR054594">
    <property type="entry name" value="Lon_lid"/>
</dbReference>
<dbReference type="InterPro" id="IPR015947">
    <property type="entry name" value="PUA-like_sf"/>
</dbReference>